<dbReference type="GO" id="GO:0015833">
    <property type="term" value="P:peptide transport"/>
    <property type="evidence" value="ECO:0007669"/>
    <property type="project" value="TreeGrafter"/>
</dbReference>
<feature type="signal peptide" evidence="3">
    <location>
        <begin position="1"/>
        <end position="31"/>
    </location>
</feature>
<accession>A0A1H1JM90</accession>
<dbReference type="GO" id="GO:0043190">
    <property type="term" value="C:ATP-binding cassette (ABC) transporter complex"/>
    <property type="evidence" value="ECO:0007669"/>
    <property type="project" value="InterPro"/>
</dbReference>
<evidence type="ECO:0000313" key="6">
    <source>
        <dbReference type="Proteomes" id="UP000183487"/>
    </source>
</evidence>
<dbReference type="AlphaFoldDB" id="A0A1H1JM90"/>
<reference evidence="6" key="1">
    <citation type="submission" date="2016-10" db="EMBL/GenBank/DDBJ databases">
        <authorList>
            <person name="Varghese N."/>
            <person name="Submissions S."/>
        </authorList>
    </citation>
    <scope>NUCLEOTIDE SEQUENCE [LARGE SCALE GENOMIC DNA]</scope>
    <source>
        <strain evidence="6">GAS106B</strain>
    </source>
</reference>
<evidence type="ECO:0000256" key="1">
    <source>
        <dbReference type="ARBA" id="ARBA00005695"/>
    </source>
</evidence>
<keyword evidence="2 3" id="KW-0732">Signal</keyword>
<dbReference type="PANTHER" id="PTHR30290:SF38">
    <property type="entry name" value="D,D-DIPEPTIDE-BINDING PERIPLASMIC PROTEIN DDPA-RELATED"/>
    <property type="match status" value="1"/>
</dbReference>
<gene>
    <name evidence="5" type="ORF">SAMN05443245_6834</name>
</gene>
<keyword evidence="6" id="KW-1185">Reference proteome</keyword>
<dbReference type="PIRSF" id="PIRSF002741">
    <property type="entry name" value="MppA"/>
    <property type="match status" value="1"/>
</dbReference>
<dbReference type="Gene3D" id="3.10.105.10">
    <property type="entry name" value="Dipeptide-binding Protein, Domain 3"/>
    <property type="match status" value="1"/>
</dbReference>
<dbReference type="SUPFAM" id="SSF53850">
    <property type="entry name" value="Periplasmic binding protein-like II"/>
    <property type="match status" value="1"/>
</dbReference>
<dbReference type="GO" id="GO:1904680">
    <property type="term" value="F:peptide transmembrane transporter activity"/>
    <property type="evidence" value="ECO:0007669"/>
    <property type="project" value="TreeGrafter"/>
</dbReference>
<dbReference type="PANTHER" id="PTHR30290">
    <property type="entry name" value="PERIPLASMIC BINDING COMPONENT OF ABC TRANSPORTER"/>
    <property type="match status" value="1"/>
</dbReference>
<evidence type="ECO:0000313" key="5">
    <source>
        <dbReference type="EMBL" id="SDR51093.1"/>
    </source>
</evidence>
<dbReference type="Proteomes" id="UP000183487">
    <property type="component" value="Unassembled WGS sequence"/>
</dbReference>
<organism evidence="5 6">
    <name type="scientific">Paraburkholderia fungorum</name>
    <dbReference type="NCBI Taxonomy" id="134537"/>
    <lineage>
        <taxon>Bacteria</taxon>
        <taxon>Pseudomonadati</taxon>
        <taxon>Pseudomonadota</taxon>
        <taxon>Betaproteobacteria</taxon>
        <taxon>Burkholderiales</taxon>
        <taxon>Burkholderiaceae</taxon>
        <taxon>Paraburkholderia</taxon>
    </lineage>
</organism>
<evidence type="ECO:0000256" key="2">
    <source>
        <dbReference type="ARBA" id="ARBA00022729"/>
    </source>
</evidence>
<proteinExistence type="inferred from homology"/>
<name>A0A1H1JM90_9BURK</name>
<evidence type="ECO:0000256" key="3">
    <source>
        <dbReference type="SAM" id="SignalP"/>
    </source>
</evidence>
<dbReference type="InterPro" id="IPR000914">
    <property type="entry name" value="SBP_5_dom"/>
</dbReference>
<dbReference type="EMBL" id="FNKP01000003">
    <property type="protein sequence ID" value="SDR51093.1"/>
    <property type="molecule type" value="Genomic_DNA"/>
</dbReference>
<feature type="chain" id="PRO_5010161734" evidence="3">
    <location>
        <begin position="32"/>
        <end position="509"/>
    </location>
</feature>
<dbReference type="Gene3D" id="3.40.190.10">
    <property type="entry name" value="Periplasmic binding protein-like II"/>
    <property type="match status" value="1"/>
</dbReference>
<dbReference type="InterPro" id="IPR039424">
    <property type="entry name" value="SBP_5"/>
</dbReference>
<sequence length="509" mass="55193">MLGGTLAGLTGPAAGALGALGALGVSTSADAANGPLTIAFPTDVPSWDPLVRVAPNPISIYRSVFDAALDIDAKGKLGAGVVTAWRWKDTAGKVLELDFRNDVLFHNGDKLTSDDFKFTLFDRLQADKSLQVGGIWWALEGIETPSPTRAVMHFKAPMITAPAFLGYMGSYILPRKYFEQVGAQGFIAKPVGSGPYKLVAYERDSRMTLAAFDKHWRGTPKIRDVVFQVVKDPTARVAAVQASQADVSGMLPLREAMRLAQGGTHESRITPTIDSYLIHMVNGGPTQDKNVRLAMHHAIDKQALARAFFNNVPAPMATPAAPGTPAFDPDFKFAFDPAQAKALLAKSGYSTDKPVRVKFLATNGVYPSDYDMARAIQQMWKKVGIEAELSPIETAQFFSQAVAGTLPGPTLWMWQNGSGDPELSAGSYLNPKTGFSVWRSADVSPRLDPLLAELDETKRIAGYKDFHRWAVGEGYALPLMQGIATASYRKGVQYTPFLSGWMLPDYWSA</sequence>
<evidence type="ECO:0000259" key="4">
    <source>
        <dbReference type="Pfam" id="PF00496"/>
    </source>
</evidence>
<comment type="similarity">
    <text evidence="1">Belongs to the bacterial solute-binding protein 5 family.</text>
</comment>
<dbReference type="InterPro" id="IPR030678">
    <property type="entry name" value="Peptide/Ni-bd"/>
</dbReference>
<dbReference type="GO" id="GO:0030288">
    <property type="term" value="C:outer membrane-bounded periplasmic space"/>
    <property type="evidence" value="ECO:0007669"/>
    <property type="project" value="UniProtKB-ARBA"/>
</dbReference>
<feature type="domain" description="Solute-binding protein family 5" evidence="4">
    <location>
        <begin position="82"/>
        <end position="431"/>
    </location>
</feature>
<dbReference type="Pfam" id="PF00496">
    <property type="entry name" value="SBP_bac_5"/>
    <property type="match status" value="1"/>
</dbReference>
<protein>
    <submittedName>
        <fullName evidence="5">Peptide/nickel transport system substrate-binding protein</fullName>
    </submittedName>
</protein>